<evidence type="ECO:0000256" key="3">
    <source>
        <dbReference type="ARBA" id="ARBA00022679"/>
    </source>
</evidence>
<feature type="transmembrane region" description="Helical" evidence="8">
    <location>
        <begin position="57"/>
        <end position="77"/>
    </location>
</feature>
<keyword evidence="5 8" id="KW-1133">Transmembrane helix</keyword>
<dbReference type="AlphaFoldDB" id="A0A7Z0D7P6"/>
<comment type="subcellular location">
    <subcellularLocation>
        <location evidence="1">Membrane</location>
        <topology evidence="1">Multi-pass membrane protein</topology>
    </subcellularLocation>
</comment>
<protein>
    <recommendedName>
        <fullName evidence="11">Alpha-1,6-mannosyltransferase</fullName>
    </recommendedName>
</protein>
<dbReference type="EMBL" id="JACBZS010000001">
    <property type="protein sequence ID" value="NYI70333.1"/>
    <property type="molecule type" value="Genomic_DNA"/>
</dbReference>
<gene>
    <name evidence="9" type="ORF">GGQ54_000893</name>
</gene>
<evidence type="ECO:0000256" key="1">
    <source>
        <dbReference type="ARBA" id="ARBA00004141"/>
    </source>
</evidence>
<evidence type="ECO:0000256" key="4">
    <source>
        <dbReference type="ARBA" id="ARBA00022692"/>
    </source>
</evidence>
<accession>A0A7Z0D7P6</accession>
<proteinExistence type="inferred from homology"/>
<keyword evidence="10" id="KW-1185">Reference proteome</keyword>
<feature type="transmembrane region" description="Helical" evidence="8">
    <location>
        <begin position="256"/>
        <end position="279"/>
    </location>
</feature>
<dbReference type="Proteomes" id="UP000527616">
    <property type="component" value="Unassembled WGS sequence"/>
</dbReference>
<keyword evidence="3" id="KW-0808">Transferase</keyword>
<dbReference type="RefSeq" id="WP_179444303.1">
    <property type="nucleotide sequence ID" value="NZ_JACBZS010000001.1"/>
</dbReference>
<feature type="transmembrane region" description="Helical" evidence="8">
    <location>
        <begin position="300"/>
        <end position="323"/>
    </location>
</feature>
<keyword evidence="2" id="KW-0328">Glycosyltransferase</keyword>
<feature type="transmembrane region" description="Helical" evidence="8">
    <location>
        <begin position="208"/>
        <end position="224"/>
    </location>
</feature>
<sequence length="495" mass="51447">MSAPPPSPPARSWVPALIAGCLGSMLLGAAMFTPAFLPEASPAQAVAPALANPAGTLAGRIAVIAAVPIMVAAWLGIRRAMIAPGGPSRWLVLAAWSAPLLLVPPVFSNDPYLYADQAWIVQQGQNPYLVGLSAVPGPYAEQVDAFWRGSTAVYPALNLALIWLSAAVTGFHPYWGVIAMRLPALAGVALLGALLPALARAAGANPRHAAWLGLLNPLVIIHLVGGAHNDALMIGLIALALWLGLGRHGLWLAPIALGLAVAVKQPAAFAGLGLAFLIGEQRRGDLGAAARDPQVRSRRADLVGMTVPLAVTAAISIGTFALVSAATFGFGWLTSLALPGSVLSPAPVNLLVQFGVPAIVASWLGRAALVLIIAAAVWRYAPRNPWRVLVISLFAVALTGAVLHGWYLAWGTCFLALARFGRWAERLAVGGLVMILVYLSMAEYLGWIVLAQIAIGIGAAVIIDQLAYGRLGTPLRRLVAQRVAGAPGPKGMPSR</sequence>
<evidence type="ECO:0000256" key="2">
    <source>
        <dbReference type="ARBA" id="ARBA00022676"/>
    </source>
</evidence>
<keyword evidence="6 8" id="KW-0472">Membrane</keyword>
<reference evidence="9 10" key="1">
    <citation type="submission" date="2020-07" db="EMBL/GenBank/DDBJ databases">
        <title>Sequencing the genomes of 1000 actinobacteria strains.</title>
        <authorList>
            <person name="Klenk H.-P."/>
        </authorList>
    </citation>
    <scope>NUCLEOTIDE SEQUENCE [LARGE SCALE GENOMIC DNA]</scope>
    <source>
        <strain evidence="9 10">DSM 103164</strain>
    </source>
</reference>
<dbReference type="InterPro" id="IPR049829">
    <property type="entry name" value="MptA/B-like"/>
</dbReference>
<evidence type="ECO:0000256" key="5">
    <source>
        <dbReference type="ARBA" id="ARBA00022989"/>
    </source>
</evidence>
<name>A0A7Z0D7P6_9ACTN</name>
<organism evidence="9 10">
    <name type="scientific">Naumannella cuiyingiana</name>
    <dbReference type="NCBI Taxonomy" id="1347891"/>
    <lineage>
        <taxon>Bacteria</taxon>
        <taxon>Bacillati</taxon>
        <taxon>Actinomycetota</taxon>
        <taxon>Actinomycetes</taxon>
        <taxon>Propionibacteriales</taxon>
        <taxon>Propionibacteriaceae</taxon>
        <taxon>Naumannella</taxon>
    </lineage>
</organism>
<feature type="transmembrane region" description="Helical" evidence="8">
    <location>
        <begin position="363"/>
        <end position="381"/>
    </location>
</feature>
<feature type="transmembrane region" description="Helical" evidence="8">
    <location>
        <begin position="152"/>
        <end position="175"/>
    </location>
</feature>
<evidence type="ECO:0008006" key="11">
    <source>
        <dbReference type="Google" id="ProtNLM"/>
    </source>
</evidence>
<evidence type="ECO:0000256" key="8">
    <source>
        <dbReference type="SAM" id="Phobius"/>
    </source>
</evidence>
<dbReference type="GO" id="GO:0016757">
    <property type="term" value="F:glycosyltransferase activity"/>
    <property type="evidence" value="ECO:0007669"/>
    <property type="project" value="UniProtKB-KW"/>
</dbReference>
<keyword evidence="4 8" id="KW-0812">Transmembrane</keyword>
<evidence type="ECO:0000256" key="7">
    <source>
        <dbReference type="ARBA" id="ARBA00043987"/>
    </source>
</evidence>
<dbReference type="NCBIfam" id="NF038066">
    <property type="entry name" value="MptB"/>
    <property type="match status" value="1"/>
</dbReference>
<comment type="caution">
    <text evidence="9">The sequence shown here is derived from an EMBL/GenBank/DDBJ whole genome shotgun (WGS) entry which is preliminary data.</text>
</comment>
<feature type="transmembrane region" description="Helical" evidence="8">
    <location>
        <begin position="182"/>
        <end position="202"/>
    </location>
</feature>
<comment type="similarity">
    <text evidence="7">Belongs to the MptA/B family.</text>
</comment>
<dbReference type="Pfam" id="PF26314">
    <property type="entry name" value="MptA_B_family"/>
    <property type="match status" value="1"/>
</dbReference>
<dbReference type="GO" id="GO:0016020">
    <property type="term" value="C:membrane"/>
    <property type="evidence" value="ECO:0007669"/>
    <property type="project" value="UniProtKB-SubCell"/>
</dbReference>
<feature type="transmembrane region" description="Helical" evidence="8">
    <location>
        <begin position="231"/>
        <end position="250"/>
    </location>
</feature>
<feature type="transmembrane region" description="Helical" evidence="8">
    <location>
        <begin position="423"/>
        <end position="441"/>
    </location>
</feature>
<feature type="transmembrane region" description="Helical" evidence="8">
    <location>
        <begin position="447"/>
        <end position="468"/>
    </location>
</feature>
<feature type="transmembrane region" description="Helical" evidence="8">
    <location>
        <begin position="89"/>
        <end position="107"/>
    </location>
</feature>
<evidence type="ECO:0000313" key="9">
    <source>
        <dbReference type="EMBL" id="NYI70333.1"/>
    </source>
</evidence>
<feature type="transmembrane region" description="Helical" evidence="8">
    <location>
        <begin position="387"/>
        <end position="411"/>
    </location>
</feature>
<evidence type="ECO:0000256" key="6">
    <source>
        <dbReference type="ARBA" id="ARBA00023136"/>
    </source>
</evidence>
<evidence type="ECO:0000313" key="10">
    <source>
        <dbReference type="Proteomes" id="UP000527616"/>
    </source>
</evidence>
<feature type="transmembrane region" description="Helical" evidence="8">
    <location>
        <begin position="12"/>
        <end position="37"/>
    </location>
</feature>